<dbReference type="Proteomes" id="UP001318860">
    <property type="component" value="Unassembled WGS sequence"/>
</dbReference>
<reference evidence="2 3" key="1">
    <citation type="journal article" date="2021" name="Comput. Struct. Biotechnol. J.">
        <title>De novo genome assembly of the potent medicinal plant Rehmannia glutinosa using nanopore technology.</title>
        <authorList>
            <person name="Ma L."/>
            <person name="Dong C."/>
            <person name="Song C."/>
            <person name="Wang X."/>
            <person name="Zheng X."/>
            <person name="Niu Y."/>
            <person name="Chen S."/>
            <person name="Feng W."/>
        </authorList>
    </citation>
    <scope>NUCLEOTIDE SEQUENCE [LARGE SCALE GENOMIC DNA]</scope>
    <source>
        <strain evidence="2">DH-2019</strain>
    </source>
</reference>
<dbReference type="EMBL" id="JABTTQ020001861">
    <property type="protein sequence ID" value="KAK6127702.1"/>
    <property type="molecule type" value="Genomic_DNA"/>
</dbReference>
<dbReference type="PANTHER" id="PTHR31009">
    <property type="entry name" value="S-ADENOSYL-L-METHIONINE:CARBOXYL METHYLTRANSFERASE FAMILY PROTEIN"/>
    <property type="match status" value="1"/>
</dbReference>
<organism evidence="2 3">
    <name type="scientific">Rehmannia glutinosa</name>
    <name type="common">Chinese foxglove</name>
    <dbReference type="NCBI Taxonomy" id="99300"/>
    <lineage>
        <taxon>Eukaryota</taxon>
        <taxon>Viridiplantae</taxon>
        <taxon>Streptophyta</taxon>
        <taxon>Embryophyta</taxon>
        <taxon>Tracheophyta</taxon>
        <taxon>Spermatophyta</taxon>
        <taxon>Magnoliopsida</taxon>
        <taxon>eudicotyledons</taxon>
        <taxon>Gunneridae</taxon>
        <taxon>Pentapetalae</taxon>
        <taxon>asterids</taxon>
        <taxon>lamiids</taxon>
        <taxon>Lamiales</taxon>
        <taxon>Orobanchaceae</taxon>
        <taxon>Rehmannieae</taxon>
        <taxon>Rehmannia</taxon>
    </lineage>
</organism>
<evidence type="ECO:0000313" key="3">
    <source>
        <dbReference type="Proteomes" id="UP001318860"/>
    </source>
</evidence>
<accession>A0ABR0UZK2</accession>
<evidence type="ECO:0000256" key="1">
    <source>
        <dbReference type="ARBA" id="ARBA00007967"/>
    </source>
</evidence>
<gene>
    <name evidence="2" type="ORF">DH2020_038542</name>
</gene>
<dbReference type="SUPFAM" id="SSF53335">
    <property type="entry name" value="S-adenosyl-L-methionine-dependent methyltransferases"/>
    <property type="match status" value="1"/>
</dbReference>
<dbReference type="Gene3D" id="3.40.50.150">
    <property type="entry name" value="Vaccinia Virus protein VP39"/>
    <property type="match status" value="2"/>
</dbReference>
<keyword evidence="3" id="KW-1185">Reference proteome</keyword>
<comment type="caution">
    <text evidence="2">The sequence shown here is derived from an EMBL/GenBank/DDBJ whole genome shotgun (WGS) entry which is preliminary data.</text>
</comment>
<name>A0ABR0UZK2_REHGL</name>
<dbReference type="InterPro" id="IPR005299">
    <property type="entry name" value="MeTrfase_7"/>
</dbReference>
<proteinExistence type="inferred from homology"/>
<dbReference type="InterPro" id="IPR029063">
    <property type="entry name" value="SAM-dependent_MTases_sf"/>
</dbReference>
<sequence length="164" mass="18753">MDSINVIAMAGGDGIQSYTNNSSFQNTLSQWTTFSKVVRLKYLNTNHEIPDFQVYFSDHAINDFNTLFKSLLPIGSITRRAFRFVLHPIIPTCIAPHCALCSILSIGFLNCQERLRIKILVFGIRARYIMLVFGEEVINAYSRQHAIDFSKFLEVRAQEMVPED</sequence>
<evidence type="ECO:0000313" key="2">
    <source>
        <dbReference type="EMBL" id="KAK6127702.1"/>
    </source>
</evidence>
<comment type="similarity">
    <text evidence="1">Belongs to the methyltransferase superfamily. Type-7 methyltransferase family.</text>
</comment>
<dbReference type="Pfam" id="PF03492">
    <property type="entry name" value="Methyltransf_7"/>
    <property type="match status" value="1"/>
</dbReference>
<protein>
    <submittedName>
        <fullName evidence="2">Uncharacterized protein</fullName>
    </submittedName>
</protein>